<keyword evidence="1" id="KW-0813">Transport</keyword>
<dbReference type="InterPro" id="IPR003439">
    <property type="entry name" value="ABC_transporter-like_ATP-bd"/>
</dbReference>
<evidence type="ECO:0000259" key="4">
    <source>
        <dbReference type="PROSITE" id="PS50893"/>
    </source>
</evidence>
<dbReference type="KEGG" id="mpq:ABA45_14830"/>
<keyword evidence="2" id="KW-0547">Nucleotide-binding</keyword>
<dbReference type="PANTHER" id="PTHR42939:SF1">
    <property type="entry name" value="ABC TRANSPORTER ATP-BINDING PROTEIN ALBC-RELATED"/>
    <property type="match status" value="1"/>
</dbReference>
<dbReference type="InterPro" id="IPR027417">
    <property type="entry name" value="P-loop_NTPase"/>
</dbReference>
<dbReference type="PANTHER" id="PTHR42939">
    <property type="entry name" value="ABC TRANSPORTER ATP-BINDING PROTEIN ALBC-RELATED"/>
    <property type="match status" value="1"/>
</dbReference>
<organism evidence="5 6">
    <name type="scientific">Marinobacter psychrophilus</name>
    <dbReference type="NCBI Taxonomy" id="330734"/>
    <lineage>
        <taxon>Bacteria</taxon>
        <taxon>Pseudomonadati</taxon>
        <taxon>Pseudomonadota</taxon>
        <taxon>Gammaproteobacteria</taxon>
        <taxon>Pseudomonadales</taxon>
        <taxon>Marinobacteraceae</taxon>
        <taxon>Marinobacter</taxon>
    </lineage>
</organism>
<proteinExistence type="predicted"/>
<evidence type="ECO:0000256" key="3">
    <source>
        <dbReference type="ARBA" id="ARBA00022840"/>
    </source>
</evidence>
<accession>A0A0H4I701</accession>
<feature type="domain" description="ABC transporter" evidence="4">
    <location>
        <begin position="4"/>
        <end position="228"/>
    </location>
</feature>
<dbReference type="EMBL" id="CP011494">
    <property type="protein sequence ID" value="AKO53533.1"/>
    <property type="molecule type" value="Genomic_DNA"/>
</dbReference>
<dbReference type="Proteomes" id="UP000036406">
    <property type="component" value="Chromosome"/>
</dbReference>
<dbReference type="STRING" id="330734.ABA45_14830"/>
<dbReference type="PROSITE" id="PS50893">
    <property type="entry name" value="ABC_TRANSPORTER_2"/>
    <property type="match status" value="1"/>
</dbReference>
<dbReference type="PROSITE" id="PS00211">
    <property type="entry name" value="ABC_TRANSPORTER_1"/>
    <property type="match status" value="1"/>
</dbReference>
<dbReference type="Gene3D" id="3.40.50.300">
    <property type="entry name" value="P-loop containing nucleotide triphosphate hydrolases"/>
    <property type="match status" value="1"/>
</dbReference>
<protein>
    <submittedName>
        <fullName evidence="5">Copper ABC transporter ATP-binding protein</fullName>
    </submittedName>
</protein>
<dbReference type="CDD" id="cd03230">
    <property type="entry name" value="ABC_DR_subfamily_A"/>
    <property type="match status" value="1"/>
</dbReference>
<reference evidence="5 6" key="1">
    <citation type="submission" date="2015-05" db="EMBL/GenBank/DDBJ databases">
        <title>Complete genome of Marinobacter psychrophilus strain 20041T isolated from sea-ice of the Canadian Basin.</title>
        <authorList>
            <person name="Song L."/>
            <person name="Ren L."/>
            <person name="Yu Y."/>
            <person name="Wang X."/>
        </authorList>
    </citation>
    <scope>NUCLEOTIDE SEQUENCE [LARGE SCALE GENOMIC DNA]</scope>
    <source>
        <strain evidence="5 6">20041</strain>
    </source>
</reference>
<dbReference type="SUPFAM" id="SSF52540">
    <property type="entry name" value="P-loop containing nucleoside triphosphate hydrolases"/>
    <property type="match status" value="1"/>
</dbReference>
<dbReference type="InterPro" id="IPR051782">
    <property type="entry name" value="ABC_Transporter_VariousFunc"/>
</dbReference>
<dbReference type="InterPro" id="IPR003593">
    <property type="entry name" value="AAA+_ATPase"/>
</dbReference>
<evidence type="ECO:0000313" key="6">
    <source>
        <dbReference type="Proteomes" id="UP000036406"/>
    </source>
</evidence>
<gene>
    <name evidence="5" type="ORF">ABA45_14830</name>
</gene>
<name>A0A0H4I701_9GAMM</name>
<dbReference type="PATRIC" id="fig|330734.3.peg.3126"/>
<dbReference type="GO" id="GO:0016887">
    <property type="term" value="F:ATP hydrolysis activity"/>
    <property type="evidence" value="ECO:0007669"/>
    <property type="project" value="InterPro"/>
</dbReference>
<dbReference type="AlphaFoldDB" id="A0A0H4I701"/>
<evidence type="ECO:0000256" key="2">
    <source>
        <dbReference type="ARBA" id="ARBA00022741"/>
    </source>
</evidence>
<dbReference type="GO" id="GO:0005524">
    <property type="term" value="F:ATP binding"/>
    <property type="evidence" value="ECO:0007669"/>
    <property type="project" value="UniProtKB-KW"/>
</dbReference>
<sequence>MSCFCLENVSYRYDKATVLQGVDLRLEPGEILGLFGHNGAGKTTTIKLILGLMQPVGGSLSVLDGSAGDSQVTRHIGYLPENVMFYPQLTGREILAHFARLKSADLRQVPELLTQVGLDDAMDARVKTYSKGMRQRLGLAQALLGKPKLLMLDEPTVGLDPVATADLYRLLRILRDSGTGIVLCSHVLPGVEPYIDRAAILTDGALRASGNLEALRRQANMPVTLMLEPTGSLSSLENAVRQCNGVTRPVMKSISNRLQVDVRPADKMPLLTALMASGEVADVGIHQPTLEDIYVHFIGSGGLAHRGGVQ</sequence>
<dbReference type="RefSeq" id="WP_048387368.1">
    <property type="nucleotide sequence ID" value="NZ_CP011494.1"/>
</dbReference>
<dbReference type="InterPro" id="IPR017871">
    <property type="entry name" value="ABC_transporter-like_CS"/>
</dbReference>
<keyword evidence="3 5" id="KW-0067">ATP-binding</keyword>
<evidence type="ECO:0000313" key="5">
    <source>
        <dbReference type="EMBL" id="AKO53533.1"/>
    </source>
</evidence>
<dbReference type="SMART" id="SM00382">
    <property type="entry name" value="AAA"/>
    <property type="match status" value="1"/>
</dbReference>
<dbReference type="Pfam" id="PF00005">
    <property type="entry name" value="ABC_tran"/>
    <property type="match status" value="1"/>
</dbReference>
<evidence type="ECO:0000256" key="1">
    <source>
        <dbReference type="ARBA" id="ARBA00022448"/>
    </source>
</evidence>
<keyword evidence="6" id="KW-1185">Reference proteome</keyword>